<keyword evidence="9" id="KW-0408">Iron</keyword>
<keyword evidence="5" id="KW-0227">DNA damage</keyword>
<dbReference type="SMART" id="SM00488">
    <property type="entry name" value="DEXDc2"/>
    <property type="match status" value="1"/>
</dbReference>
<dbReference type="SMART" id="SM00491">
    <property type="entry name" value="HELICc2"/>
    <property type="match status" value="1"/>
</dbReference>
<dbReference type="GO" id="GO:0005524">
    <property type="term" value="F:ATP binding"/>
    <property type="evidence" value="ECO:0007669"/>
    <property type="project" value="UniProtKB-KW"/>
</dbReference>
<evidence type="ECO:0000256" key="9">
    <source>
        <dbReference type="ARBA" id="ARBA00023004"/>
    </source>
</evidence>
<feature type="domain" description="Helicase ATP-binding" evidence="17">
    <location>
        <begin position="39"/>
        <end position="277"/>
    </location>
</feature>
<keyword evidence="4" id="KW-0547">Nucleotide-binding</keyword>
<evidence type="ECO:0000313" key="20">
    <source>
        <dbReference type="Proteomes" id="UP000193450"/>
    </source>
</evidence>
<comment type="similarity">
    <text evidence="14">Belongs to the helicase family. DinG subfamily.</text>
</comment>
<evidence type="ECO:0000256" key="5">
    <source>
        <dbReference type="ARBA" id="ARBA00022763"/>
    </source>
</evidence>
<dbReference type="STRING" id="716816.BST96_15350"/>
<evidence type="ECO:0000256" key="11">
    <source>
        <dbReference type="ARBA" id="ARBA00023125"/>
    </source>
</evidence>
<dbReference type="Proteomes" id="UP000193450">
    <property type="component" value="Chromosome"/>
</dbReference>
<dbReference type="InterPro" id="IPR027417">
    <property type="entry name" value="P-loop_NTPase"/>
</dbReference>
<name>A0A1X9NHQ4_9GAMM</name>
<dbReference type="SUPFAM" id="SSF52540">
    <property type="entry name" value="P-loop containing nucleoside triphosphate hydrolases"/>
    <property type="match status" value="1"/>
</dbReference>
<dbReference type="InterPro" id="IPR014013">
    <property type="entry name" value="Helic_SF1/SF2_ATP-bd_DinG/Rad3"/>
</dbReference>
<dbReference type="InterPro" id="IPR011545">
    <property type="entry name" value="DEAD/DEAH_box_helicase_dom"/>
</dbReference>
<dbReference type="Pfam" id="PF00270">
    <property type="entry name" value="DEAD"/>
    <property type="match status" value="1"/>
</dbReference>
<dbReference type="PANTHER" id="PTHR11472">
    <property type="entry name" value="DNA REPAIR DEAD HELICASE RAD3/XP-D SUBFAMILY MEMBER"/>
    <property type="match status" value="1"/>
</dbReference>
<keyword evidence="20" id="KW-1185">Reference proteome</keyword>
<dbReference type="GO" id="GO:0006281">
    <property type="term" value="P:DNA repair"/>
    <property type="evidence" value="ECO:0007669"/>
    <property type="project" value="UniProtKB-KW"/>
</dbReference>
<organism evidence="19 20">
    <name type="scientific">Oceanicoccus sagamiensis</name>
    <dbReference type="NCBI Taxonomy" id="716816"/>
    <lineage>
        <taxon>Bacteria</taxon>
        <taxon>Pseudomonadati</taxon>
        <taxon>Pseudomonadota</taxon>
        <taxon>Gammaproteobacteria</taxon>
        <taxon>Cellvibrionales</taxon>
        <taxon>Spongiibacteraceae</taxon>
        <taxon>Oceanicoccus</taxon>
    </lineage>
</organism>
<evidence type="ECO:0000313" key="19">
    <source>
        <dbReference type="EMBL" id="ARN75365.1"/>
    </source>
</evidence>
<evidence type="ECO:0000256" key="16">
    <source>
        <dbReference type="ARBA" id="ARBA00048954"/>
    </source>
</evidence>
<dbReference type="Pfam" id="PF06733">
    <property type="entry name" value="DEAD_2"/>
    <property type="match status" value="1"/>
</dbReference>
<dbReference type="AlphaFoldDB" id="A0A1X9NHQ4"/>
<sequence length="643" mass="71553">MSLSLTPSADLLSSDGLFEQQWPAFTPRPGQQQMAGLVDSAMANKDSVVIEAASGSGKTIAYLTPIIAQGHRAIISTASRYLQQQLYRQDIPRVQKIMGTSHSVALLQGRNHYLCPYYLEKNLQADAALGKQQQVALAQLAQRYRQTGSGDLDTLAPDLSSAMRRYVTSSRDDCLAKQCPHYARCPLMSVRQKAQTADIVVVNHSVLFTDAVMRREQLGDLLPEADIVVVDEAHRVADFAQGIVGQRLSSRKLKQFLVDASKAVHDHAPEQRQLLAFIQQLESALVALSSQLPSMENYRPEQHSQIIEQLITAFERVGKNLLPFKDRHQHLSDVLVRCQLLRDKLRVMSSTEQLCCVHGNQHGFMLQTIPSHLAMALKPLFKEAAGSWVFTSATLSVAGSAQRFLQSLGLEDTHFQQVDSAIDYQRQARLFTPQITVTPDHAEYCLQLLEQLMPLLAAVDGRVLCLFTSYRNLNEVGQGLRGFIDRPLLIQRSANDQSAGDNYRLIERFKAVPNSVLLGTGSFWEGLDLSGIPLAAVVIDKLPFAPPSDPFIEWRTNELEKHGINSFEQAILPDAVIRLRQGCGRLLRRISDRGVIMIADPRLRSKAYGDVFMQSLPAMEPLSNLAELKPFLQHSNNSTSESE</sequence>
<dbReference type="EC" id="5.6.2.3" evidence="15"/>
<dbReference type="PROSITE" id="PS51193">
    <property type="entry name" value="HELICASE_ATP_BIND_2"/>
    <property type="match status" value="1"/>
</dbReference>
<keyword evidence="7" id="KW-0347">Helicase</keyword>
<dbReference type="InterPro" id="IPR006554">
    <property type="entry name" value="Helicase-like_DEXD_c2"/>
</dbReference>
<dbReference type="PANTHER" id="PTHR11472:SF34">
    <property type="entry name" value="REGULATOR OF TELOMERE ELONGATION HELICASE 1"/>
    <property type="match status" value="1"/>
</dbReference>
<dbReference type="OrthoDB" id="9805194at2"/>
<dbReference type="InterPro" id="IPR014001">
    <property type="entry name" value="Helicase_ATP-bd"/>
</dbReference>
<gene>
    <name evidence="19" type="ORF">BST96_15350</name>
</gene>
<evidence type="ECO:0000256" key="12">
    <source>
        <dbReference type="ARBA" id="ARBA00023204"/>
    </source>
</evidence>
<evidence type="ECO:0000256" key="8">
    <source>
        <dbReference type="ARBA" id="ARBA00022840"/>
    </source>
</evidence>
<evidence type="ECO:0000256" key="15">
    <source>
        <dbReference type="ARBA" id="ARBA00044969"/>
    </source>
</evidence>
<dbReference type="SMART" id="SM00487">
    <property type="entry name" value="DEXDc"/>
    <property type="match status" value="1"/>
</dbReference>
<dbReference type="PROSITE" id="PS51192">
    <property type="entry name" value="HELICASE_ATP_BIND_1"/>
    <property type="match status" value="1"/>
</dbReference>
<evidence type="ECO:0000256" key="4">
    <source>
        <dbReference type="ARBA" id="ARBA00022741"/>
    </source>
</evidence>
<evidence type="ECO:0000256" key="6">
    <source>
        <dbReference type="ARBA" id="ARBA00022801"/>
    </source>
</evidence>
<evidence type="ECO:0000259" key="17">
    <source>
        <dbReference type="PROSITE" id="PS51192"/>
    </source>
</evidence>
<dbReference type="InterPro" id="IPR045028">
    <property type="entry name" value="DinG/Rad3-like"/>
</dbReference>
<keyword evidence="12" id="KW-0234">DNA repair</keyword>
<evidence type="ECO:0000256" key="10">
    <source>
        <dbReference type="ARBA" id="ARBA00023014"/>
    </source>
</evidence>
<dbReference type="InterPro" id="IPR006555">
    <property type="entry name" value="ATP-dep_Helicase_C"/>
</dbReference>
<evidence type="ECO:0000256" key="7">
    <source>
        <dbReference type="ARBA" id="ARBA00022806"/>
    </source>
</evidence>
<evidence type="ECO:0000259" key="18">
    <source>
        <dbReference type="PROSITE" id="PS51193"/>
    </source>
</evidence>
<comment type="catalytic activity">
    <reaction evidence="16">
        <text>ATP + H2O = ADP + phosphate + H(+)</text>
        <dbReference type="Rhea" id="RHEA:13065"/>
        <dbReference type="ChEBI" id="CHEBI:15377"/>
        <dbReference type="ChEBI" id="CHEBI:15378"/>
        <dbReference type="ChEBI" id="CHEBI:30616"/>
        <dbReference type="ChEBI" id="CHEBI:43474"/>
        <dbReference type="ChEBI" id="CHEBI:456216"/>
        <dbReference type="EC" id="5.6.2.3"/>
    </reaction>
</comment>
<dbReference type="InterPro" id="IPR010614">
    <property type="entry name" value="RAD3-like_helicase_DEAD"/>
</dbReference>
<evidence type="ECO:0000256" key="2">
    <source>
        <dbReference type="ARBA" id="ARBA00022485"/>
    </source>
</evidence>
<keyword evidence="3" id="KW-0479">Metal-binding</keyword>
<dbReference type="EMBL" id="CP019343">
    <property type="protein sequence ID" value="ARN75365.1"/>
    <property type="molecule type" value="Genomic_DNA"/>
</dbReference>
<dbReference type="Gene3D" id="3.40.50.300">
    <property type="entry name" value="P-loop containing nucleotide triphosphate hydrolases"/>
    <property type="match status" value="2"/>
</dbReference>
<keyword evidence="2" id="KW-0004">4Fe-4S</keyword>
<keyword evidence="10" id="KW-0411">Iron-sulfur</keyword>
<proteinExistence type="inferred from homology"/>
<evidence type="ECO:0000256" key="1">
    <source>
        <dbReference type="ARBA" id="ARBA00001966"/>
    </source>
</evidence>
<evidence type="ECO:0000256" key="13">
    <source>
        <dbReference type="ARBA" id="ARBA00023235"/>
    </source>
</evidence>
<accession>A0A1X9NHQ4</accession>
<evidence type="ECO:0000256" key="3">
    <source>
        <dbReference type="ARBA" id="ARBA00022723"/>
    </source>
</evidence>
<dbReference type="GO" id="GO:0043139">
    <property type="term" value="F:5'-3' DNA helicase activity"/>
    <property type="evidence" value="ECO:0007669"/>
    <property type="project" value="UniProtKB-EC"/>
</dbReference>
<dbReference type="GO" id="GO:0046872">
    <property type="term" value="F:metal ion binding"/>
    <property type="evidence" value="ECO:0007669"/>
    <property type="project" value="UniProtKB-KW"/>
</dbReference>
<keyword evidence="8" id="KW-0067">ATP-binding</keyword>
<evidence type="ECO:0000256" key="14">
    <source>
        <dbReference type="ARBA" id="ARBA00038058"/>
    </source>
</evidence>
<dbReference type="GO" id="GO:0003677">
    <property type="term" value="F:DNA binding"/>
    <property type="evidence" value="ECO:0007669"/>
    <property type="project" value="UniProtKB-KW"/>
</dbReference>
<keyword evidence="6" id="KW-0378">Hydrolase</keyword>
<comment type="cofactor">
    <cofactor evidence="1">
        <name>[4Fe-4S] cluster</name>
        <dbReference type="ChEBI" id="CHEBI:49883"/>
    </cofactor>
</comment>
<dbReference type="Pfam" id="PF13307">
    <property type="entry name" value="Helicase_C_2"/>
    <property type="match status" value="1"/>
</dbReference>
<keyword evidence="13" id="KW-0413">Isomerase</keyword>
<dbReference type="KEGG" id="osg:BST96_15350"/>
<dbReference type="GO" id="GO:0051539">
    <property type="term" value="F:4 iron, 4 sulfur cluster binding"/>
    <property type="evidence" value="ECO:0007669"/>
    <property type="project" value="UniProtKB-KW"/>
</dbReference>
<dbReference type="RefSeq" id="WP_085759542.1">
    <property type="nucleotide sequence ID" value="NZ_CP019343.1"/>
</dbReference>
<dbReference type="GO" id="GO:0016818">
    <property type="term" value="F:hydrolase activity, acting on acid anhydrides, in phosphorus-containing anhydrides"/>
    <property type="evidence" value="ECO:0007669"/>
    <property type="project" value="InterPro"/>
</dbReference>
<protein>
    <recommendedName>
        <fullName evidence="15">DNA 5'-3' helicase</fullName>
        <ecNumber evidence="15">5.6.2.3</ecNumber>
    </recommendedName>
</protein>
<reference evidence="19 20" key="1">
    <citation type="submission" date="2016-11" db="EMBL/GenBank/DDBJ databases">
        <title>Trade-off between light-utilization and light-protection in marine flavobacteria.</title>
        <authorList>
            <person name="Kumagai Y."/>
        </authorList>
    </citation>
    <scope>NUCLEOTIDE SEQUENCE [LARGE SCALE GENOMIC DNA]</scope>
    <source>
        <strain evidence="19 20">NBRC 107125</strain>
    </source>
</reference>
<feature type="domain" description="Helicase ATP-binding" evidence="18">
    <location>
        <begin position="17"/>
        <end position="302"/>
    </location>
</feature>
<keyword evidence="11" id="KW-0238">DNA-binding</keyword>